<dbReference type="PANTHER" id="PTHR43191:SF2">
    <property type="entry name" value="RRNA METHYLTRANSFERASE 3, MITOCHONDRIAL"/>
    <property type="match status" value="1"/>
</dbReference>
<gene>
    <name evidence="3" type="ORF">CTOB1V02_LOCUS10131</name>
</gene>
<name>A0A7R8WNF9_9CRUS</name>
<dbReference type="InterPro" id="IPR029064">
    <property type="entry name" value="Ribosomal_eL30-like_sf"/>
</dbReference>
<dbReference type="Gene3D" id="3.30.1330.30">
    <property type="match status" value="1"/>
</dbReference>
<organism evidence="3">
    <name type="scientific">Cyprideis torosa</name>
    <dbReference type="NCBI Taxonomy" id="163714"/>
    <lineage>
        <taxon>Eukaryota</taxon>
        <taxon>Metazoa</taxon>
        <taxon>Ecdysozoa</taxon>
        <taxon>Arthropoda</taxon>
        <taxon>Crustacea</taxon>
        <taxon>Oligostraca</taxon>
        <taxon>Ostracoda</taxon>
        <taxon>Podocopa</taxon>
        <taxon>Podocopida</taxon>
        <taxon>Cytherocopina</taxon>
        <taxon>Cytheroidea</taxon>
        <taxon>Cytherideidae</taxon>
        <taxon>Cyprideis</taxon>
    </lineage>
</organism>
<dbReference type="GO" id="GO:0003723">
    <property type="term" value="F:RNA binding"/>
    <property type="evidence" value="ECO:0007669"/>
    <property type="project" value="InterPro"/>
</dbReference>
<keyword evidence="1" id="KW-0489">Methyltransferase</keyword>
<dbReference type="GO" id="GO:0032259">
    <property type="term" value="P:methylation"/>
    <property type="evidence" value="ECO:0007669"/>
    <property type="project" value="UniProtKB-KW"/>
</dbReference>
<dbReference type="PANTHER" id="PTHR43191">
    <property type="entry name" value="RRNA METHYLTRANSFERASE 3"/>
    <property type="match status" value="1"/>
</dbReference>
<dbReference type="CDD" id="cd18095">
    <property type="entry name" value="SpoU-like_rRNA-MTase"/>
    <property type="match status" value="1"/>
</dbReference>
<dbReference type="InterPro" id="IPR051259">
    <property type="entry name" value="rRNA_Methyltransferase"/>
</dbReference>
<protein>
    <submittedName>
        <fullName evidence="3">Uncharacterized protein</fullName>
    </submittedName>
</protein>
<dbReference type="Gene3D" id="3.40.1280.10">
    <property type="match status" value="1"/>
</dbReference>
<dbReference type="InterPro" id="IPR001537">
    <property type="entry name" value="SpoU_MeTrfase"/>
</dbReference>
<proteinExistence type="predicted"/>
<dbReference type="EMBL" id="OB664476">
    <property type="protein sequence ID" value="CAD7232294.1"/>
    <property type="molecule type" value="Genomic_DNA"/>
</dbReference>
<evidence type="ECO:0000313" key="3">
    <source>
        <dbReference type="EMBL" id="CAD7232294.1"/>
    </source>
</evidence>
<sequence length="384" mass="43550">MIFLQHCNRCIVLQQRATHLLNFARAYVTLGPIPKVRPSRRRKAPDEDKTFFEKPVDVKLPGQPDFLTAIREKFEEDHPKAWKPVPGTVKLSEVKELLAKMERGQTLPFLPETHPIYTSLLNEAKGKLHEGEQKYFFVEGFRNIAEGFKAGFHAKYLFYKLLDDIRGLDIVSDVTEVWSLKRGQLRALSSLVTPPGLMAVFSLRDLEKLRPHPLSIPVSLIMDNIRDPSNIGALLRTAAARCANVWEAKVIRSGMGAHFHQPIRCKVPFECINDYCQGDRQTHLYILLDCKSTSATSLYEVPSLVSSATSKSPRTFSIVIGNEATGPSEECESFFSRADLNFLRVRIPLREGSLDSLNVNAAFAATVFFLKYTLFQENRQYCWS</sequence>
<evidence type="ECO:0000256" key="1">
    <source>
        <dbReference type="ARBA" id="ARBA00022603"/>
    </source>
</evidence>
<dbReference type="Pfam" id="PF00588">
    <property type="entry name" value="SpoU_methylase"/>
    <property type="match status" value="1"/>
</dbReference>
<evidence type="ECO:0000256" key="2">
    <source>
        <dbReference type="ARBA" id="ARBA00022679"/>
    </source>
</evidence>
<dbReference type="InterPro" id="IPR029028">
    <property type="entry name" value="Alpha/beta_knot_MTases"/>
</dbReference>
<dbReference type="InterPro" id="IPR029026">
    <property type="entry name" value="tRNA_m1G_MTases_N"/>
</dbReference>
<keyword evidence="2" id="KW-0808">Transferase</keyword>
<dbReference type="SUPFAM" id="SSF55315">
    <property type="entry name" value="L30e-like"/>
    <property type="match status" value="1"/>
</dbReference>
<dbReference type="GO" id="GO:0008173">
    <property type="term" value="F:RNA methyltransferase activity"/>
    <property type="evidence" value="ECO:0007669"/>
    <property type="project" value="InterPro"/>
</dbReference>
<accession>A0A7R8WNF9</accession>
<dbReference type="GO" id="GO:0006396">
    <property type="term" value="P:RNA processing"/>
    <property type="evidence" value="ECO:0007669"/>
    <property type="project" value="InterPro"/>
</dbReference>
<dbReference type="OrthoDB" id="270651at2759"/>
<dbReference type="AlphaFoldDB" id="A0A7R8WNF9"/>
<reference evidence="3" key="1">
    <citation type="submission" date="2020-11" db="EMBL/GenBank/DDBJ databases">
        <authorList>
            <person name="Tran Van P."/>
        </authorList>
    </citation>
    <scope>NUCLEOTIDE SEQUENCE</scope>
</reference>
<dbReference type="SUPFAM" id="SSF75217">
    <property type="entry name" value="alpha/beta knot"/>
    <property type="match status" value="1"/>
</dbReference>